<dbReference type="InterPro" id="IPR049211">
    <property type="entry name" value="DUF6814"/>
</dbReference>
<dbReference type="Proteomes" id="UP000609064">
    <property type="component" value="Unassembled WGS sequence"/>
</dbReference>
<sequence>MNAIKRILGIVWILIGIGAVYYLIVNQAIMLWNKGGENVIPAIIYTVILCPMIAGALGTFGLYSLQGEFDSKD</sequence>
<keyword evidence="3" id="KW-1185">Reference proteome</keyword>
<protein>
    <submittedName>
        <fullName evidence="2">Uncharacterized protein</fullName>
    </submittedName>
</protein>
<feature type="transmembrane region" description="Helical" evidence="1">
    <location>
        <begin position="7"/>
        <end position="30"/>
    </location>
</feature>
<evidence type="ECO:0000256" key="1">
    <source>
        <dbReference type="SAM" id="Phobius"/>
    </source>
</evidence>
<name>A0A917DRC0_9BACT</name>
<keyword evidence="1" id="KW-1133">Transmembrane helix</keyword>
<accession>A0A917DRC0</accession>
<dbReference type="RefSeq" id="WP_064196665.1">
    <property type="nucleotide sequence ID" value="NZ_BMKK01000004.1"/>
</dbReference>
<evidence type="ECO:0000313" key="2">
    <source>
        <dbReference type="EMBL" id="GGD59260.1"/>
    </source>
</evidence>
<proteinExistence type="predicted"/>
<keyword evidence="1" id="KW-0812">Transmembrane</keyword>
<dbReference type="Pfam" id="PF20664">
    <property type="entry name" value="DUF6814"/>
    <property type="match status" value="1"/>
</dbReference>
<gene>
    <name evidence="2" type="ORF">GCM10011514_24020</name>
</gene>
<dbReference type="AlphaFoldDB" id="A0A917DRC0"/>
<comment type="caution">
    <text evidence="2">The sequence shown here is derived from an EMBL/GenBank/DDBJ whole genome shotgun (WGS) entry which is preliminary data.</text>
</comment>
<evidence type="ECO:0000313" key="3">
    <source>
        <dbReference type="Proteomes" id="UP000609064"/>
    </source>
</evidence>
<feature type="transmembrane region" description="Helical" evidence="1">
    <location>
        <begin position="42"/>
        <end position="65"/>
    </location>
</feature>
<reference evidence="2" key="1">
    <citation type="journal article" date="2014" name="Int. J. Syst. Evol. Microbiol.">
        <title>Complete genome sequence of Corynebacterium casei LMG S-19264T (=DSM 44701T), isolated from a smear-ripened cheese.</title>
        <authorList>
            <consortium name="US DOE Joint Genome Institute (JGI-PGF)"/>
            <person name="Walter F."/>
            <person name="Albersmeier A."/>
            <person name="Kalinowski J."/>
            <person name="Ruckert C."/>
        </authorList>
    </citation>
    <scope>NUCLEOTIDE SEQUENCE</scope>
    <source>
        <strain evidence="2">CGMCC 1.15958</strain>
    </source>
</reference>
<reference evidence="2" key="2">
    <citation type="submission" date="2020-09" db="EMBL/GenBank/DDBJ databases">
        <authorList>
            <person name="Sun Q."/>
            <person name="Zhou Y."/>
        </authorList>
    </citation>
    <scope>NUCLEOTIDE SEQUENCE</scope>
    <source>
        <strain evidence="2">CGMCC 1.15958</strain>
    </source>
</reference>
<dbReference type="EMBL" id="BMKK01000004">
    <property type="protein sequence ID" value="GGD59260.1"/>
    <property type="molecule type" value="Genomic_DNA"/>
</dbReference>
<keyword evidence="1" id="KW-0472">Membrane</keyword>
<organism evidence="2 3">
    <name type="scientific">Emticicia aquatilis</name>
    <dbReference type="NCBI Taxonomy" id="1537369"/>
    <lineage>
        <taxon>Bacteria</taxon>
        <taxon>Pseudomonadati</taxon>
        <taxon>Bacteroidota</taxon>
        <taxon>Cytophagia</taxon>
        <taxon>Cytophagales</taxon>
        <taxon>Leadbetterellaceae</taxon>
        <taxon>Emticicia</taxon>
    </lineage>
</organism>